<evidence type="ECO:0000313" key="1">
    <source>
        <dbReference type="EMBL" id="KAH7919271.1"/>
    </source>
</evidence>
<accession>A0ACB8B0S3</accession>
<protein>
    <submittedName>
        <fullName evidence="1">Uncharacterized protein</fullName>
    </submittedName>
</protein>
<sequence>MKRGFLNTTKAKQQAEAVHSTPEPGPSKKVKVRADATSPAKTKEAITTSQINPGTQWVDYTTPDLHKLPVSFLERLRSSGGAEKRKVFRVWPRDPKGKPLKATDIHGKQAGGGIDLWGATLYDFYHVRRIPDVPHLITISTGSKLARSMRALGELDAARDEIEWADREEAPKEIHPADIGELVECYEDRVHTRVFRPFSMRKITEKEVNSDDHASAKEGELDMESEAAGNAMANAEEEQMMEGNEVDSESKVGTSEEKTDGNDPREVVGNAIEIESTEKCEGVSGEQDDRLDGNVQPTMGDQQRSQSKKPDESNTPGGHLPASESPFDPSYYPSPWPITPCVYPHPLPRLQKRIPHHLLPKKLHVHDPWNLLSVHKADRDRDTPWAKKKDIVHTYSLSLTDEARKAADRDELIERIAEHERIAKRDGGVLHCFPQADQAESGPTEWPMVEVALPPRPPQITSVPDAHLYLSPINSLGTGNHSVVYKADWELPRDLLVPDHLCQPCIIEKVKEELARWEEAQDEKDDQDESDGEGGGPVMVGKHKAVGTIAVEHTIEPGVSLAWHSEEERGRADSVSATKMDVDVDITAEGEATAGIETTAHSMYLDTQDVGGTHMNAQGEDEEKEEFLPSPSTMDTSKDGVVTAEAKGKLKEVEEASTNISEGKGTTKCEQKIITSKLTLQHPIITRTSTYSGKIHRFTPDVQWQNPSRTLTCEHLSRGGRPSLSPRTAKVEVAVKLSIQHDTHLAREAENYQNFAPHLFEHWNGYNVVPPLHDPVPVGAVVPQFYGYYKPDKPVVEKGSQQGGSYLSPILLLEHCGKPINPDRLSLDDKHECASLLFRFHYEGWMHESFAARNILRQRGKPEEWPSDREVSEHQSFRLIDFGRSRYTEDNLGNDRAAEENTALKLLGLHYHAR</sequence>
<comment type="caution">
    <text evidence="1">The sequence shown here is derived from an EMBL/GenBank/DDBJ whole genome shotgun (WGS) entry which is preliminary data.</text>
</comment>
<evidence type="ECO:0000313" key="2">
    <source>
        <dbReference type="Proteomes" id="UP000790709"/>
    </source>
</evidence>
<organism evidence="1 2">
    <name type="scientific">Leucogyrophana mollusca</name>
    <dbReference type="NCBI Taxonomy" id="85980"/>
    <lineage>
        <taxon>Eukaryota</taxon>
        <taxon>Fungi</taxon>
        <taxon>Dikarya</taxon>
        <taxon>Basidiomycota</taxon>
        <taxon>Agaricomycotina</taxon>
        <taxon>Agaricomycetes</taxon>
        <taxon>Agaricomycetidae</taxon>
        <taxon>Boletales</taxon>
        <taxon>Boletales incertae sedis</taxon>
        <taxon>Leucogyrophana</taxon>
    </lineage>
</organism>
<keyword evidence="2" id="KW-1185">Reference proteome</keyword>
<gene>
    <name evidence="1" type="ORF">BV22DRAFT_1051156</name>
</gene>
<dbReference type="EMBL" id="MU266676">
    <property type="protein sequence ID" value="KAH7919271.1"/>
    <property type="molecule type" value="Genomic_DNA"/>
</dbReference>
<proteinExistence type="predicted"/>
<dbReference type="Proteomes" id="UP000790709">
    <property type="component" value="Unassembled WGS sequence"/>
</dbReference>
<name>A0ACB8B0S3_9AGAM</name>
<reference evidence="1" key="1">
    <citation type="journal article" date="2021" name="New Phytol.">
        <title>Evolutionary innovations through gain and loss of genes in the ectomycorrhizal Boletales.</title>
        <authorList>
            <person name="Wu G."/>
            <person name="Miyauchi S."/>
            <person name="Morin E."/>
            <person name="Kuo A."/>
            <person name="Drula E."/>
            <person name="Varga T."/>
            <person name="Kohler A."/>
            <person name="Feng B."/>
            <person name="Cao Y."/>
            <person name="Lipzen A."/>
            <person name="Daum C."/>
            <person name="Hundley H."/>
            <person name="Pangilinan J."/>
            <person name="Johnson J."/>
            <person name="Barry K."/>
            <person name="LaButti K."/>
            <person name="Ng V."/>
            <person name="Ahrendt S."/>
            <person name="Min B."/>
            <person name="Choi I.G."/>
            <person name="Park H."/>
            <person name="Plett J.M."/>
            <person name="Magnuson J."/>
            <person name="Spatafora J.W."/>
            <person name="Nagy L.G."/>
            <person name="Henrissat B."/>
            <person name="Grigoriev I.V."/>
            <person name="Yang Z.L."/>
            <person name="Xu J."/>
            <person name="Martin F.M."/>
        </authorList>
    </citation>
    <scope>NUCLEOTIDE SEQUENCE</scope>
    <source>
        <strain evidence="1">KUC20120723A-06</strain>
    </source>
</reference>